<evidence type="ECO:0000313" key="2">
    <source>
        <dbReference type="EMBL" id="ALC07198.1"/>
    </source>
</evidence>
<feature type="compositionally biased region" description="Basic and acidic residues" evidence="1">
    <location>
        <begin position="410"/>
        <end position="420"/>
    </location>
</feature>
<keyword evidence="2" id="KW-0614">Plasmid</keyword>
<organism evidence="2 3">
    <name type="scientific">Corynebacterium deserti GIMN1.010</name>
    <dbReference type="NCBI Taxonomy" id="931089"/>
    <lineage>
        <taxon>Bacteria</taxon>
        <taxon>Bacillati</taxon>
        <taxon>Actinomycetota</taxon>
        <taxon>Actinomycetes</taxon>
        <taxon>Mycobacteriales</taxon>
        <taxon>Corynebacteriaceae</taxon>
        <taxon>Corynebacterium</taxon>
    </lineage>
</organism>
<dbReference type="EMBL" id="CP009222">
    <property type="protein sequence ID" value="ALC07198.1"/>
    <property type="molecule type" value="Genomic_DNA"/>
</dbReference>
<name>A0A0M5IJK0_9CORY</name>
<evidence type="ECO:0000256" key="1">
    <source>
        <dbReference type="SAM" id="MobiDB-lite"/>
    </source>
</evidence>
<geneLocation type="plasmid" evidence="2 3">
    <name>pCdes2</name>
</geneLocation>
<dbReference type="AlphaFoldDB" id="A0A0M5IJK0"/>
<dbReference type="Proteomes" id="UP000068067">
    <property type="component" value="Plasmid pCdes2"/>
</dbReference>
<dbReference type="KEGG" id="cdx:CDES_14460"/>
<feature type="region of interest" description="Disordered" evidence="1">
    <location>
        <begin position="409"/>
        <end position="431"/>
    </location>
</feature>
<accession>A0A0M5IJK0</accession>
<feature type="region of interest" description="Disordered" evidence="1">
    <location>
        <begin position="181"/>
        <end position="210"/>
    </location>
</feature>
<proteinExistence type="predicted"/>
<feature type="compositionally biased region" description="Gly residues" evidence="1">
    <location>
        <begin position="197"/>
        <end position="210"/>
    </location>
</feature>
<sequence>MGVDDELLHGALVELRVGLGCLVQADHARVDHLRQVRHPVPQDRHHQMAVVAHDGRLAADDVGRLDPGLAEVHREGALLLGLRLRDRVRPVDADDARGSARTGDVQDLVHGGDRLHLIGRGAQAVGLGADAVHRAVHHRLAEDVVHGVLQVLRGGEVDSLAAVLAYQLQPRGVLVAHNDARGAQQPSGSRGAPAHGAGTGDVDGGAGLGAGLHETVERRGEDVREHGQIQDLLHSLLLVREAQQLEVGVRHEQVLGLSALEIAQIEAVGGARLLRVGGLTHLGAAGAAVAAAAAGHVERHGDEVTLLQELDVAADLQHLAGHLVTQHHALGHGEGPAVDVQVAAADVGGDDLEDDAVRGGGAVGHLQLGEVQLVDAHVLDAVEYHGAVLGGHGNCCLSVGRCRGLPKMEVPTRSHPKDLDVPDATLTPPPT</sequence>
<keyword evidence="3" id="KW-1185">Reference proteome</keyword>
<evidence type="ECO:0000313" key="3">
    <source>
        <dbReference type="Proteomes" id="UP000068067"/>
    </source>
</evidence>
<protein>
    <submittedName>
        <fullName evidence="2">Uncharacterized protein</fullName>
    </submittedName>
</protein>
<reference evidence="2 3" key="1">
    <citation type="submission" date="2014-08" db="EMBL/GenBank/DDBJ databases">
        <title>Complete genome sequence of Corynebacterium deserti GIMN1.010 (=DSM 45689), isolated from desert sand in western China.</title>
        <authorList>
            <person name="Ruckert C."/>
            <person name="Albersmeier A."/>
            <person name="Kalinowski J."/>
        </authorList>
    </citation>
    <scope>NUCLEOTIDE SEQUENCE [LARGE SCALE GENOMIC DNA]</scope>
    <source>
        <strain evidence="2 3">GIMN1.010</strain>
        <plasmid evidence="2 3">pCdes2</plasmid>
    </source>
</reference>
<gene>
    <name evidence="2" type="ORF">CDES_14460</name>
</gene>